<keyword evidence="1" id="KW-0812">Transmembrane</keyword>
<reference evidence="2" key="1">
    <citation type="submission" date="2020-05" db="EMBL/GenBank/DDBJ databases">
        <authorList>
            <person name="Chiriac C."/>
            <person name="Salcher M."/>
            <person name="Ghai R."/>
            <person name="Kavagutti S V."/>
        </authorList>
    </citation>
    <scope>NUCLEOTIDE SEQUENCE</scope>
</reference>
<proteinExistence type="predicted"/>
<organism evidence="2">
    <name type="scientific">freshwater metagenome</name>
    <dbReference type="NCBI Taxonomy" id="449393"/>
    <lineage>
        <taxon>unclassified sequences</taxon>
        <taxon>metagenomes</taxon>
        <taxon>ecological metagenomes</taxon>
    </lineage>
</organism>
<protein>
    <submittedName>
        <fullName evidence="2">Unannotated protein</fullName>
    </submittedName>
</protein>
<dbReference type="AlphaFoldDB" id="A0A6J7VQI8"/>
<sequence>MNKNLINNYRMGSYLLIALGFINLRYQSGNNNVLVNSLIIIVPGALLLSSTWISSLSPALHLRVTKVLALGLGFALVAFAIFN</sequence>
<dbReference type="EMBL" id="CAFBRV010000008">
    <property type="protein sequence ID" value="CAB5105377.1"/>
    <property type="molecule type" value="Genomic_DNA"/>
</dbReference>
<evidence type="ECO:0000313" key="2">
    <source>
        <dbReference type="EMBL" id="CAB5105377.1"/>
    </source>
</evidence>
<keyword evidence="1" id="KW-1133">Transmembrane helix</keyword>
<keyword evidence="1" id="KW-0472">Membrane</keyword>
<evidence type="ECO:0000256" key="1">
    <source>
        <dbReference type="SAM" id="Phobius"/>
    </source>
</evidence>
<accession>A0A6J7VQI8</accession>
<name>A0A6J7VQI8_9ZZZZ</name>
<gene>
    <name evidence="2" type="ORF">UFOPK4410_00201</name>
</gene>
<feature type="transmembrane region" description="Helical" evidence="1">
    <location>
        <begin position="34"/>
        <end position="53"/>
    </location>
</feature>
<feature type="transmembrane region" description="Helical" evidence="1">
    <location>
        <begin position="65"/>
        <end position="82"/>
    </location>
</feature>